<keyword evidence="4" id="KW-0804">Transcription</keyword>
<name>A0ABS7RW40_9ENTR</name>
<evidence type="ECO:0000313" key="6">
    <source>
        <dbReference type="EMBL" id="MBZ0058525.1"/>
    </source>
</evidence>
<evidence type="ECO:0000256" key="4">
    <source>
        <dbReference type="ARBA" id="ARBA00023163"/>
    </source>
</evidence>
<protein>
    <submittedName>
        <fullName evidence="6">LysR family transcriptional regulator</fullName>
    </submittedName>
</protein>
<evidence type="ECO:0000313" key="7">
    <source>
        <dbReference type="Proteomes" id="UP000706580"/>
    </source>
</evidence>
<dbReference type="Pfam" id="PF00126">
    <property type="entry name" value="HTH_1"/>
    <property type="match status" value="1"/>
</dbReference>
<evidence type="ECO:0000256" key="3">
    <source>
        <dbReference type="ARBA" id="ARBA00023125"/>
    </source>
</evidence>
<dbReference type="EMBL" id="JADMNK010000005">
    <property type="protein sequence ID" value="MBZ0058525.1"/>
    <property type="molecule type" value="Genomic_DNA"/>
</dbReference>
<sequence length="304" mass="33646">MINSDDLRFFHAIATHKTLAAAARALNISPSSVTQRLQGIESRMGVKLIQRPSRVVSLTDEGSLVLARARRVIAELSELQSIIDNRLQQVTGKLRVLAPLGFGNEYVAPVLAQYALQHPGLEVELTLSDVPEWSSMHRWDVIVYIGELRDSSLRCIKLAANRRLVCASPEYLAEQGEPTSPAALKQHSCIALRENDEDVTLWRFSRDGTEMPVRIHPRLASNQGSVVKQWAMAGCGIMVRSEWDIAPQLNAGTLVRILADYSLPDADIVALSSDDTAHRSPRAENFIRLLQASLASRPWEGKTP</sequence>
<gene>
    <name evidence="6" type="ORF">ITX56_12020</name>
</gene>
<dbReference type="InterPro" id="IPR036388">
    <property type="entry name" value="WH-like_DNA-bd_sf"/>
</dbReference>
<dbReference type="Gene3D" id="3.40.190.290">
    <property type="match status" value="1"/>
</dbReference>
<accession>A0ABS7RW40</accession>
<dbReference type="PANTHER" id="PTHR30537">
    <property type="entry name" value="HTH-TYPE TRANSCRIPTIONAL REGULATOR"/>
    <property type="match status" value="1"/>
</dbReference>
<comment type="caution">
    <text evidence="6">The sequence shown here is derived from an EMBL/GenBank/DDBJ whole genome shotgun (WGS) entry which is preliminary data.</text>
</comment>
<dbReference type="SUPFAM" id="SSF53850">
    <property type="entry name" value="Periplasmic binding protein-like II"/>
    <property type="match status" value="1"/>
</dbReference>
<organism evidence="6 7">
    <name type="scientific">Leclercia barmai</name>
    <dbReference type="NCBI Taxonomy" id="2785629"/>
    <lineage>
        <taxon>Bacteria</taxon>
        <taxon>Pseudomonadati</taxon>
        <taxon>Pseudomonadota</taxon>
        <taxon>Gammaproteobacteria</taxon>
        <taxon>Enterobacterales</taxon>
        <taxon>Enterobacteriaceae</taxon>
        <taxon>Leclercia</taxon>
    </lineage>
</organism>
<keyword evidence="7" id="KW-1185">Reference proteome</keyword>
<dbReference type="PANTHER" id="PTHR30537:SF5">
    <property type="entry name" value="HTH-TYPE TRANSCRIPTIONAL ACTIVATOR TTDR-RELATED"/>
    <property type="match status" value="1"/>
</dbReference>
<dbReference type="Pfam" id="PF03466">
    <property type="entry name" value="LysR_substrate"/>
    <property type="match status" value="1"/>
</dbReference>
<dbReference type="InterPro" id="IPR058163">
    <property type="entry name" value="LysR-type_TF_proteobact-type"/>
</dbReference>
<dbReference type="Proteomes" id="UP000706580">
    <property type="component" value="Unassembled WGS sequence"/>
</dbReference>
<dbReference type="PROSITE" id="PS50931">
    <property type="entry name" value="HTH_LYSR"/>
    <property type="match status" value="1"/>
</dbReference>
<dbReference type="InterPro" id="IPR005119">
    <property type="entry name" value="LysR_subst-bd"/>
</dbReference>
<evidence type="ECO:0000259" key="5">
    <source>
        <dbReference type="PROSITE" id="PS50931"/>
    </source>
</evidence>
<dbReference type="InterPro" id="IPR036390">
    <property type="entry name" value="WH_DNA-bd_sf"/>
</dbReference>
<dbReference type="Gene3D" id="1.10.10.10">
    <property type="entry name" value="Winged helix-like DNA-binding domain superfamily/Winged helix DNA-binding domain"/>
    <property type="match status" value="1"/>
</dbReference>
<feature type="domain" description="HTH lysR-type" evidence="5">
    <location>
        <begin position="2"/>
        <end position="59"/>
    </location>
</feature>
<reference evidence="6 7" key="1">
    <citation type="submission" date="2020-11" db="EMBL/GenBank/DDBJ databases">
        <title>Draft Genome of Enterobacter sp. strain EMC7.</title>
        <authorList>
            <person name="Barman P."/>
            <person name="Sinha S."/>
            <person name="Sen S."/>
            <person name="Chakraborty R."/>
        </authorList>
    </citation>
    <scope>NUCLEOTIDE SEQUENCE [LARGE SCALE GENOMIC DNA]</scope>
    <source>
        <strain evidence="6 7">EMC7</strain>
    </source>
</reference>
<evidence type="ECO:0000256" key="1">
    <source>
        <dbReference type="ARBA" id="ARBA00009437"/>
    </source>
</evidence>
<proteinExistence type="inferred from homology"/>
<dbReference type="SUPFAM" id="SSF46785">
    <property type="entry name" value="Winged helix' DNA-binding domain"/>
    <property type="match status" value="1"/>
</dbReference>
<dbReference type="InterPro" id="IPR000847">
    <property type="entry name" value="LysR_HTH_N"/>
</dbReference>
<keyword evidence="2" id="KW-0805">Transcription regulation</keyword>
<keyword evidence="3" id="KW-0238">DNA-binding</keyword>
<evidence type="ECO:0000256" key="2">
    <source>
        <dbReference type="ARBA" id="ARBA00023015"/>
    </source>
</evidence>
<comment type="similarity">
    <text evidence="1">Belongs to the LysR transcriptional regulatory family.</text>
</comment>